<evidence type="ECO:0000313" key="1">
    <source>
        <dbReference type="EMBL" id="QDY80996.1"/>
    </source>
</evidence>
<keyword evidence="2" id="KW-1185">Reference proteome</keyword>
<dbReference type="OrthoDB" id="3384902at2"/>
<dbReference type="AlphaFoldDB" id="A0A5B8JHK5"/>
<reference evidence="1 2" key="1">
    <citation type="submission" date="2019-07" db="EMBL/GenBank/DDBJ databases">
        <authorList>
            <person name="Zhu P."/>
        </authorList>
    </citation>
    <scope>NUCLEOTIDE SEQUENCE [LARGE SCALE GENOMIC DNA]</scope>
    <source>
        <strain evidence="1 2">SSL-25</strain>
    </source>
</reference>
<name>A0A5B8JHK5_9ACTN</name>
<proteinExistence type="predicted"/>
<evidence type="ECO:0000313" key="2">
    <source>
        <dbReference type="Proteomes" id="UP000320580"/>
    </source>
</evidence>
<gene>
    <name evidence="1" type="ORF">FQU76_13100</name>
</gene>
<dbReference type="RefSeq" id="WP_146484296.1">
    <property type="nucleotide sequence ID" value="NZ_CP042266.1"/>
</dbReference>
<sequence>MSQLPGRIWSDEDWDRIQRGYASRDMDEKWNAFAEDETLFLHRSWTGRGVYEAVFAPVNGGGRQISGAVVERDPEFYKNTDDAYDCVMLELVISSIVLGEPATELRSRLAEAARLRSPDAPAGVLLHSQLGLRTDS</sequence>
<organism evidence="1 2">
    <name type="scientific">Streptomyces qinzhouensis</name>
    <dbReference type="NCBI Taxonomy" id="2599401"/>
    <lineage>
        <taxon>Bacteria</taxon>
        <taxon>Bacillati</taxon>
        <taxon>Actinomycetota</taxon>
        <taxon>Actinomycetes</taxon>
        <taxon>Kitasatosporales</taxon>
        <taxon>Streptomycetaceae</taxon>
        <taxon>Streptomyces</taxon>
    </lineage>
</organism>
<dbReference type="Proteomes" id="UP000320580">
    <property type="component" value="Chromosome"/>
</dbReference>
<accession>A0A5B8JHK5</accession>
<protein>
    <submittedName>
        <fullName evidence="1">Uncharacterized protein</fullName>
    </submittedName>
</protein>
<dbReference type="EMBL" id="CP042266">
    <property type="protein sequence ID" value="QDY80996.1"/>
    <property type="molecule type" value="Genomic_DNA"/>
</dbReference>
<dbReference type="KEGG" id="sqz:FQU76_13100"/>